<keyword evidence="3" id="KW-1185">Reference proteome</keyword>
<dbReference type="RefSeq" id="WP_090216948.1">
    <property type="nucleotide sequence ID" value="NZ_CANLDO010000001.1"/>
</dbReference>
<dbReference type="STRING" id="1156985.SAMN04488118_102398"/>
<name>A0A1G5Q1U1_9RHOB</name>
<feature type="region of interest" description="Disordered" evidence="1">
    <location>
        <begin position="104"/>
        <end position="128"/>
    </location>
</feature>
<dbReference type="EMBL" id="FMWG01000002">
    <property type="protein sequence ID" value="SCZ55279.1"/>
    <property type="molecule type" value="Genomic_DNA"/>
</dbReference>
<dbReference type="PANTHER" id="PTHR12910:SF2">
    <property type="entry name" value="NADH DEHYDROGENASE [UBIQUINONE] 1 ALPHA SUBCOMPLEX SUBUNIT 12"/>
    <property type="match status" value="1"/>
</dbReference>
<evidence type="ECO:0000313" key="2">
    <source>
        <dbReference type="EMBL" id="SCZ55279.1"/>
    </source>
</evidence>
<gene>
    <name evidence="2" type="ORF">SAMN04488118_102398</name>
</gene>
<evidence type="ECO:0000256" key="1">
    <source>
        <dbReference type="SAM" id="MobiDB-lite"/>
    </source>
</evidence>
<accession>A0A1G5Q1U1</accession>
<dbReference type="Pfam" id="PF05071">
    <property type="entry name" value="NDUFA12"/>
    <property type="match status" value="1"/>
</dbReference>
<keyword evidence="2" id="KW-0830">Ubiquinone</keyword>
<dbReference type="InterPro" id="IPR007763">
    <property type="entry name" value="NDUFA12"/>
</dbReference>
<organism evidence="2 3">
    <name type="scientific">Epibacterium ulvae</name>
    <dbReference type="NCBI Taxonomy" id="1156985"/>
    <lineage>
        <taxon>Bacteria</taxon>
        <taxon>Pseudomonadati</taxon>
        <taxon>Pseudomonadota</taxon>
        <taxon>Alphaproteobacteria</taxon>
        <taxon>Rhodobacterales</taxon>
        <taxon>Roseobacteraceae</taxon>
        <taxon>Epibacterium</taxon>
    </lineage>
</organism>
<dbReference type="NCBIfam" id="NF006040">
    <property type="entry name" value="PRK08183.1"/>
    <property type="match status" value="1"/>
</dbReference>
<dbReference type="AlphaFoldDB" id="A0A1G5Q1U1"/>
<reference evidence="2 3" key="1">
    <citation type="submission" date="2016-10" db="EMBL/GenBank/DDBJ databases">
        <authorList>
            <person name="de Groot N.N."/>
        </authorList>
    </citation>
    <scope>NUCLEOTIDE SEQUENCE [LARGE SCALE GENOMIC DNA]</scope>
    <source>
        <strain evidence="2 3">U95</strain>
    </source>
</reference>
<dbReference type="GO" id="GO:0006979">
    <property type="term" value="P:response to oxidative stress"/>
    <property type="evidence" value="ECO:0007669"/>
    <property type="project" value="TreeGrafter"/>
</dbReference>
<dbReference type="OrthoDB" id="9795340at2"/>
<dbReference type="Proteomes" id="UP000198767">
    <property type="component" value="Unassembled WGS sequence"/>
</dbReference>
<dbReference type="PANTHER" id="PTHR12910">
    <property type="entry name" value="NADH-UBIQUINONE OXIDOREDUCTASE SUBUNIT B17.2"/>
    <property type="match status" value="1"/>
</dbReference>
<sequence>MGILNTLLRAVTWWNGSTLNTAIFTSRHGEKVGEDDQGNQFYRTADDKKRWVIFNGEAEASRVGPEWHGWLHRTFDELPTEAPLKRKDWEKPHQENLTGTAMAYAPAGSIRSGGEPKARSDYEAWMPE</sequence>
<evidence type="ECO:0000313" key="3">
    <source>
        <dbReference type="Proteomes" id="UP000198767"/>
    </source>
</evidence>
<dbReference type="GO" id="GO:0045271">
    <property type="term" value="C:respiratory chain complex I"/>
    <property type="evidence" value="ECO:0007669"/>
    <property type="project" value="InterPro"/>
</dbReference>
<protein>
    <submittedName>
        <fullName evidence="2">NADH:ubiquinone oxidoreductase subunit</fullName>
    </submittedName>
</protein>
<proteinExistence type="predicted"/>